<dbReference type="EMBL" id="NBIV01000005">
    <property type="protein sequence ID" value="PXF49470.1"/>
    <property type="molecule type" value="Genomic_DNA"/>
</dbReference>
<dbReference type="InterPro" id="IPR027486">
    <property type="entry name" value="Ribosomal_uS10_dom"/>
</dbReference>
<sequence>MGTRYPLARTSRRITYKLQTHDVRKYLLTDIVQRVRRAVTRSGGELRGGVYAPPKQITRWCVNRSPHVNKKSREKFWMITHKRVIKWDADSKVDMDAPLVISRMLPASVAIRTVEDVPGLMALKDVFQTMQNMKESVSNGEETENSEK</sequence>
<dbReference type="GO" id="GO:1990904">
    <property type="term" value="C:ribonucleoprotein complex"/>
    <property type="evidence" value="ECO:0007669"/>
    <property type="project" value="UniProtKB-KW"/>
</dbReference>
<evidence type="ECO:0000256" key="3">
    <source>
        <dbReference type="ARBA" id="ARBA00023274"/>
    </source>
</evidence>
<dbReference type="SUPFAM" id="SSF54999">
    <property type="entry name" value="Ribosomal protein S10"/>
    <property type="match status" value="1"/>
</dbReference>
<feature type="domain" description="Small ribosomal subunit protein uS10" evidence="4">
    <location>
        <begin position="13"/>
        <end position="114"/>
    </location>
</feature>
<keyword evidence="3" id="KW-0687">Ribonucleoprotein</keyword>
<dbReference type="Proteomes" id="UP000247409">
    <property type="component" value="Unassembled WGS sequence"/>
</dbReference>
<dbReference type="AlphaFoldDB" id="A0A2V3J8Z9"/>
<keyword evidence="2 5" id="KW-0689">Ribosomal protein</keyword>
<dbReference type="GO" id="GO:0005840">
    <property type="term" value="C:ribosome"/>
    <property type="evidence" value="ECO:0007669"/>
    <property type="project" value="UniProtKB-KW"/>
</dbReference>
<accession>A0A2V3J8Z9</accession>
<evidence type="ECO:0000259" key="4">
    <source>
        <dbReference type="SMART" id="SM01403"/>
    </source>
</evidence>
<keyword evidence="6" id="KW-1185">Reference proteome</keyword>
<dbReference type="GO" id="GO:0006412">
    <property type="term" value="P:translation"/>
    <property type="evidence" value="ECO:0007669"/>
    <property type="project" value="InterPro"/>
</dbReference>
<dbReference type="InterPro" id="IPR036838">
    <property type="entry name" value="Ribosomal_uS10_dom_sf"/>
</dbReference>
<dbReference type="OrthoDB" id="366214at2759"/>
<dbReference type="PANTHER" id="PTHR11700">
    <property type="entry name" value="30S RIBOSOMAL PROTEIN S10 FAMILY MEMBER"/>
    <property type="match status" value="1"/>
</dbReference>
<evidence type="ECO:0000313" key="5">
    <source>
        <dbReference type="EMBL" id="PXF49470.1"/>
    </source>
</evidence>
<dbReference type="Gene3D" id="3.30.70.600">
    <property type="entry name" value="Ribosomal protein S10 domain"/>
    <property type="match status" value="1"/>
</dbReference>
<dbReference type="GO" id="GO:0003735">
    <property type="term" value="F:structural constituent of ribosome"/>
    <property type="evidence" value="ECO:0007669"/>
    <property type="project" value="InterPro"/>
</dbReference>
<dbReference type="HAMAP" id="MF_00508">
    <property type="entry name" value="Ribosomal_uS10"/>
    <property type="match status" value="1"/>
</dbReference>
<dbReference type="SMART" id="SM01403">
    <property type="entry name" value="Ribosomal_S10"/>
    <property type="match status" value="1"/>
</dbReference>
<reference evidence="5 6" key="1">
    <citation type="journal article" date="2018" name="Mol. Biol. Evol.">
        <title>Analysis of the draft genome of the red seaweed Gracilariopsis chorda provides insights into genome size evolution in Rhodophyta.</title>
        <authorList>
            <person name="Lee J."/>
            <person name="Yang E.C."/>
            <person name="Graf L."/>
            <person name="Yang J.H."/>
            <person name="Qiu H."/>
            <person name="Zel Zion U."/>
            <person name="Chan C.X."/>
            <person name="Stephens T.G."/>
            <person name="Weber A.P.M."/>
            <person name="Boo G.H."/>
            <person name="Boo S.M."/>
            <person name="Kim K.M."/>
            <person name="Shin Y."/>
            <person name="Jung M."/>
            <person name="Lee S.J."/>
            <person name="Yim H.S."/>
            <person name="Lee J.H."/>
            <person name="Bhattacharya D."/>
            <person name="Yoon H.S."/>
        </authorList>
    </citation>
    <scope>NUCLEOTIDE SEQUENCE [LARGE SCALE GENOMIC DNA]</scope>
    <source>
        <strain evidence="5 6">SKKU-2015</strain>
        <tissue evidence="5">Whole body</tissue>
    </source>
</reference>
<name>A0A2V3J8Z9_9FLOR</name>
<evidence type="ECO:0000313" key="6">
    <source>
        <dbReference type="Proteomes" id="UP000247409"/>
    </source>
</evidence>
<protein>
    <submittedName>
        <fullName evidence="5">30S ribosomal protein S10</fullName>
    </submittedName>
</protein>
<proteinExistence type="inferred from homology"/>
<evidence type="ECO:0000256" key="2">
    <source>
        <dbReference type="ARBA" id="ARBA00022980"/>
    </source>
</evidence>
<evidence type="ECO:0000256" key="1">
    <source>
        <dbReference type="ARBA" id="ARBA00007102"/>
    </source>
</evidence>
<dbReference type="InterPro" id="IPR001848">
    <property type="entry name" value="Ribosomal_uS10"/>
</dbReference>
<gene>
    <name evidence="5" type="ORF">BWQ96_00786</name>
</gene>
<comment type="similarity">
    <text evidence="1">Belongs to the universal ribosomal protein uS10 family.</text>
</comment>
<organism evidence="5 6">
    <name type="scientific">Gracilariopsis chorda</name>
    <dbReference type="NCBI Taxonomy" id="448386"/>
    <lineage>
        <taxon>Eukaryota</taxon>
        <taxon>Rhodophyta</taxon>
        <taxon>Florideophyceae</taxon>
        <taxon>Rhodymeniophycidae</taxon>
        <taxon>Gracilariales</taxon>
        <taxon>Gracilariaceae</taxon>
        <taxon>Gracilariopsis</taxon>
    </lineage>
</organism>
<dbReference type="Pfam" id="PF00338">
    <property type="entry name" value="Ribosomal_S10"/>
    <property type="match status" value="1"/>
</dbReference>
<comment type="caution">
    <text evidence="5">The sequence shown here is derived from an EMBL/GenBank/DDBJ whole genome shotgun (WGS) entry which is preliminary data.</text>
</comment>